<protein>
    <submittedName>
        <fullName evidence="2">Uncharacterized protein</fullName>
    </submittedName>
</protein>
<sequence>MKLLTCLGLTALFLQVGCFGGGEDRFIKKYAMMKIYESCFGEEVVKQIRKELKTACLKCALINQPPPEIQPTPAPLPEERPQHPPQQEEAILPNSVYNTQPTFDVEKLHQAILAFRPNAMPQPSFRPYTPPSFYNPQFASPAFSGAAPMFYPGFQQVPFQSYNFPVLGPQYVGSRVARGMDFRNQLESLPSKLNGKFRNVSCVMQELGYLDENYEPNYAKINERISNLPVSEELRRDMQEGVTFCQQFSQCVPEVKKDKLILSRELMKPMFFFKCYKHKKLEACIMKDLRQKYGNVEDEDDIEEDDEITGGRQGKHMRLAENQKEIDELAASVYEFLYAGDGGFDVDGLL</sequence>
<keyword evidence="3" id="KW-1185">Reference proteome</keyword>
<proteinExistence type="predicted"/>
<keyword evidence="1" id="KW-0732">Signal</keyword>
<organism evidence="2 3">
    <name type="scientific">Exocentrus adspersus</name>
    <dbReference type="NCBI Taxonomy" id="1586481"/>
    <lineage>
        <taxon>Eukaryota</taxon>
        <taxon>Metazoa</taxon>
        <taxon>Ecdysozoa</taxon>
        <taxon>Arthropoda</taxon>
        <taxon>Hexapoda</taxon>
        <taxon>Insecta</taxon>
        <taxon>Pterygota</taxon>
        <taxon>Neoptera</taxon>
        <taxon>Endopterygota</taxon>
        <taxon>Coleoptera</taxon>
        <taxon>Polyphaga</taxon>
        <taxon>Cucujiformia</taxon>
        <taxon>Chrysomeloidea</taxon>
        <taxon>Cerambycidae</taxon>
        <taxon>Lamiinae</taxon>
        <taxon>Acanthocinini</taxon>
        <taxon>Exocentrus</taxon>
    </lineage>
</organism>
<dbReference type="EMBL" id="JANEYG010000012">
    <property type="protein sequence ID" value="KAJ8920932.1"/>
    <property type="molecule type" value="Genomic_DNA"/>
</dbReference>
<dbReference type="AlphaFoldDB" id="A0AAV8W433"/>
<evidence type="ECO:0000256" key="1">
    <source>
        <dbReference type="SAM" id="SignalP"/>
    </source>
</evidence>
<accession>A0AAV8W433</accession>
<name>A0AAV8W433_9CUCU</name>
<dbReference type="Proteomes" id="UP001159042">
    <property type="component" value="Unassembled WGS sequence"/>
</dbReference>
<feature type="signal peptide" evidence="1">
    <location>
        <begin position="1"/>
        <end position="20"/>
    </location>
</feature>
<reference evidence="2 3" key="1">
    <citation type="journal article" date="2023" name="Insect Mol. Biol.">
        <title>Genome sequencing provides insights into the evolution of gene families encoding plant cell wall-degrading enzymes in longhorned beetles.</title>
        <authorList>
            <person name="Shin N.R."/>
            <person name="Okamura Y."/>
            <person name="Kirsch R."/>
            <person name="Pauchet Y."/>
        </authorList>
    </citation>
    <scope>NUCLEOTIDE SEQUENCE [LARGE SCALE GENOMIC DNA]</scope>
    <source>
        <strain evidence="2">EAD_L_NR</strain>
    </source>
</reference>
<evidence type="ECO:0000313" key="3">
    <source>
        <dbReference type="Proteomes" id="UP001159042"/>
    </source>
</evidence>
<feature type="chain" id="PRO_5043843792" evidence="1">
    <location>
        <begin position="21"/>
        <end position="350"/>
    </location>
</feature>
<gene>
    <name evidence="2" type="ORF">NQ315_015725</name>
</gene>
<comment type="caution">
    <text evidence="2">The sequence shown here is derived from an EMBL/GenBank/DDBJ whole genome shotgun (WGS) entry which is preliminary data.</text>
</comment>
<evidence type="ECO:0000313" key="2">
    <source>
        <dbReference type="EMBL" id="KAJ8920932.1"/>
    </source>
</evidence>